<organism evidence="2 3">
    <name type="scientific">Pedobacter albus</name>
    <dbReference type="NCBI Taxonomy" id="3113905"/>
    <lineage>
        <taxon>Bacteria</taxon>
        <taxon>Pseudomonadati</taxon>
        <taxon>Bacteroidota</taxon>
        <taxon>Sphingobacteriia</taxon>
        <taxon>Sphingobacteriales</taxon>
        <taxon>Sphingobacteriaceae</taxon>
        <taxon>Pedobacter</taxon>
    </lineage>
</organism>
<feature type="signal peptide" evidence="1">
    <location>
        <begin position="1"/>
        <end position="19"/>
    </location>
</feature>
<dbReference type="EMBL" id="JAZDQT010000001">
    <property type="protein sequence ID" value="MEE1944269.1"/>
    <property type="molecule type" value="Genomic_DNA"/>
</dbReference>
<dbReference type="Gene3D" id="3.40.1660.10">
    <property type="entry name" value="EreA-like (biosynthetic domain)"/>
    <property type="match status" value="2"/>
</dbReference>
<feature type="chain" id="PRO_5045452026" evidence="1">
    <location>
        <begin position="20"/>
        <end position="416"/>
    </location>
</feature>
<keyword evidence="1" id="KW-0732">Signal</keyword>
<dbReference type="Pfam" id="PF05139">
    <property type="entry name" value="Erythro_esteras"/>
    <property type="match status" value="1"/>
</dbReference>
<dbReference type="InterPro" id="IPR007815">
    <property type="entry name" value="Emycin_Estase"/>
</dbReference>
<evidence type="ECO:0000313" key="2">
    <source>
        <dbReference type="EMBL" id="MEE1944269.1"/>
    </source>
</evidence>
<comment type="caution">
    <text evidence="2">The sequence shown here is derived from an EMBL/GenBank/DDBJ whole genome shotgun (WGS) entry which is preliminary data.</text>
</comment>
<name>A0ABU7I4F2_9SPHI</name>
<dbReference type="InterPro" id="IPR052036">
    <property type="entry name" value="Hydrolase/PRTase-associated"/>
</dbReference>
<dbReference type="CDD" id="cd14728">
    <property type="entry name" value="Ere-like"/>
    <property type="match status" value="1"/>
</dbReference>
<dbReference type="SUPFAM" id="SSF159501">
    <property type="entry name" value="EreA/ChaN-like"/>
    <property type="match status" value="1"/>
</dbReference>
<keyword evidence="3" id="KW-1185">Reference proteome</keyword>
<dbReference type="Proteomes" id="UP001336835">
    <property type="component" value="Unassembled WGS sequence"/>
</dbReference>
<reference evidence="2 3" key="1">
    <citation type="submission" date="2024-01" db="EMBL/GenBank/DDBJ databases">
        <title>Pedobacter sp. nov., isolated from fresh soil.</title>
        <authorList>
            <person name="Le N.T.T."/>
        </authorList>
    </citation>
    <scope>NUCLEOTIDE SEQUENCE [LARGE SCALE GENOMIC DNA]</scope>
    <source>
        <strain evidence="2 3">KR3-3</strain>
    </source>
</reference>
<dbReference type="PANTHER" id="PTHR31299">
    <property type="entry name" value="ESTERASE, PUTATIVE (AFU_ORTHOLOGUE AFUA_1G05850)-RELATED"/>
    <property type="match status" value="1"/>
</dbReference>
<evidence type="ECO:0000313" key="3">
    <source>
        <dbReference type="Proteomes" id="UP001336835"/>
    </source>
</evidence>
<protein>
    <submittedName>
        <fullName evidence="2">Erythromycin esterase family protein</fullName>
    </submittedName>
</protein>
<gene>
    <name evidence="2" type="ORF">VRU48_04070</name>
</gene>
<sequence>MTKQFFLLTLVLFSLLSYGQQPTKKYVQNNMATIATIEPDSLNFKDLEAIGNAIGDSRIVMLGEQDHGDAPTFLAKTRLIKYLHEKKGFNVVAFESDFFALTEGWEKLNKEKSATNKFIRNNIFSLWSNSKECENLFYSYIPSTLQSGHLIIIAGFDSQVHANYSKENLKTFIDNYLKNKNIDFVKTPNYQSEFLSVMDGEPLISWAKPHASFVNAINTIISQLPKKDSTSFEMMVLKSMRENSRSTMQYRTNPKEYSDIRDQQMAENLKWLVQYKYPNEKIIVWAANAHILKNQIFIKVPKADRQPMGNFFTQDELLAKSTYILGFNARQGTAGRLTKESKYAIQAPKATGFETWIPDDTKFAFVDFKKFREKYPNQSTYFFMKGIGHSNAYALWTNIYDGVFYIRDMYPSEKME</sequence>
<proteinExistence type="predicted"/>
<dbReference type="RefSeq" id="WP_330106644.1">
    <property type="nucleotide sequence ID" value="NZ_JAZDQT010000001.1"/>
</dbReference>
<evidence type="ECO:0000256" key="1">
    <source>
        <dbReference type="SAM" id="SignalP"/>
    </source>
</evidence>
<dbReference type="PANTHER" id="PTHR31299:SF0">
    <property type="entry name" value="ESTERASE, PUTATIVE (AFU_ORTHOLOGUE AFUA_1G05850)-RELATED"/>
    <property type="match status" value="1"/>
</dbReference>
<accession>A0ABU7I4F2</accession>